<accession>A0A5B7IPK0</accession>
<comment type="caution">
    <text evidence="2">The sequence shown here is derived from an EMBL/GenBank/DDBJ whole genome shotgun (WGS) entry which is preliminary data.</text>
</comment>
<proteinExistence type="predicted"/>
<gene>
    <name evidence="2" type="ORF">E2C01_078753</name>
</gene>
<dbReference type="EMBL" id="VSRR010064237">
    <property type="protein sequence ID" value="MPC84029.1"/>
    <property type="molecule type" value="Genomic_DNA"/>
</dbReference>
<organism evidence="2 3">
    <name type="scientific">Portunus trituberculatus</name>
    <name type="common">Swimming crab</name>
    <name type="synonym">Neptunus trituberculatus</name>
    <dbReference type="NCBI Taxonomy" id="210409"/>
    <lineage>
        <taxon>Eukaryota</taxon>
        <taxon>Metazoa</taxon>
        <taxon>Ecdysozoa</taxon>
        <taxon>Arthropoda</taxon>
        <taxon>Crustacea</taxon>
        <taxon>Multicrustacea</taxon>
        <taxon>Malacostraca</taxon>
        <taxon>Eumalacostraca</taxon>
        <taxon>Eucarida</taxon>
        <taxon>Decapoda</taxon>
        <taxon>Pleocyemata</taxon>
        <taxon>Brachyura</taxon>
        <taxon>Eubrachyura</taxon>
        <taxon>Portunoidea</taxon>
        <taxon>Portunidae</taxon>
        <taxon>Portuninae</taxon>
        <taxon>Portunus</taxon>
    </lineage>
</organism>
<dbReference type="Proteomes" id="UP000324222">
    <property type="component" value="Unassembled WGS sequence"/>
</dbReference>
<feature type="compositionally biased region" description="Basic and acidic residues" evidence="1">
    <location>
        <begin position="65"/>
        <end position="78"/>
    </location>
</feature>
<protein>
    <submittedName>
        <fullName evidence="2">Uncharacterized protein</fullName>
    </submittedName>
</protein>
<reference evidence="2 3" key="1">
    <citation type="submission" date="2019-05" db="EMBL/GenBank/DDBJ databases">
        <title>Another draft genome of Portunus trituberculatus and its Hox gene families provides insights of decapod evolution.</title>
        <authorList>
            <person name="Jeong J.-H."/>
            <person name="Song I."/>
            <person name="Kim S."/>
            <person name="Choi T."/>
            <person name="Kim D."/>
            <person name="Ryu S."/>
            <person name="Kim W."/>
        </authorList>
    </citation>
    <scope>NUCLEOTIDE SEQUENCE [LARGE SCALE GENOMIC DNA]</scope>
    <source>
        <tissue evidence="2">Muscle</tissue>
    </source>
</reference>
<sequence length="78" mass="8388">MFGIQSIVMEGQNSGIVVVSSTGRPALHTQHNVMHHVSQAENVPHPGDPAAPEVLGHSRHATTNSRHDVATPFEGKYK</sequence>
<name>A0A5B7IPK0_PORTR</name>
<keyword evidence="3" id="KW-1185">Reference proteome</keyword>
<evidence type="ECO:0000313" key="3">
    <source>
        <dbReference type="Proteomes" id="UP000324222"/>
    </source>
</evidence>
<evidence type="ECO:0000256" key="1">
    <source>
        <dbReference type="SAM" id="MobiDB-lite"/>
    </source>
</evidence>
<evidence type="ECO:0000313" key="2">
    <source>
        <dbReference type="EMBL" id="MPC84029.1"/>
    </source>
</evidence>
<feature type="region of interest" description="Disordered" evidence="1">
    <location>
        <begin position="40"/>
        <end position="78"/>
    </location>
</feature>
<dbReference type="AlphaFoldDB" id="A0A5B7IPK0"/>